<protein>
    <recommendedName>
        <fullName evidence="4">Tissue inhibitor of metalloproteinase</fullName>
    </recommendedName>
</protein>
<evidence type="ECO:0000313" key="2">
    <source>
        <dbReference type="EMBL" id="QJD83953.1"/>
    </source>
</evidence>
<keyword evidence="1" id="KW-0812">Transmembrane</keyword>
<sequence length="204" mass="21943">MLKRMFMLFLCGVFMLGVWSAVKPKSAYACSCAAPPAVSEELARKTAIFSGKVVAVKPPEQKEIMSTADPIKVTFAVDQVWKGEVGEKTVVGTASSSASCGIESFAMDAEYIVYAYGEPDQLETGICERTKLLSNANEDLTALGIGKKPSKLSNVAEGAKPIDQVEGSDQPPKEKPNGYFLIPIGGLAVILVFVVMLLKFRRKT</sequence>
<gene>
    <name evidence="2" type="ORF">HH215_12695</name>
</gene>
<accession>A0A7Z2VIQ7</accession>
<dbReference type="AlphaFoldDB" id="A0A7Z2VIQ7"/>
<feature type="transmembrane region" description="Helical" evidence="1">
    <location>
        <begin position="178"/>
        <end position="198"/>
    </location>
</feature>
<keyword evidence="1" id="KW-0472">Membrane</keyword>
<organism evidence="2 3">
    <name type="scientific">Cohnella herbarum</name>
    <dbReference type="NCBI Taxonomy" id="2728023"/>
    <lineage>
        <taxon>Bacteria</taxon>
        <taxon>Bacillati</taxon>
        <taxon>Bacillota</taxon>
        <taxon>Bacilli</taxon>
        <taxon>Bacillales</taxon>
        <taxon>Paenibacillaceae</taxon>
        <taxon>Cohnella</taxon>
    </lineage>
</organism>
<dbReference type="Gene3D" id="2.40.50.120">
    <property type="match status" value="1"/>
</dbReference>
<keyword evidence="3" id="KW-1185">Reference proteome</keyword>
<name>A0A7Z2VIQ7_9BACL</name>
<evidence type="ECO:0008006" key="4">
    <source>
        <dbReference type="Google" id="ProtNLM"/>
    </source>
</evidence>
<reference evidence="2 3" key="1">
    <citation type="submission" date="2020-04" db="EMBL/GenBank/DDBJ databases">
        <title>Genome sequencing of novel species.</title>
        <authorList>
            <person name="Heo J."/>
            <person name="Kim S.-J."/>
            <person name="Kim J.-S."/>
            <person name="Hong S.-B."/>
            <person name="Kwon S.-W."/>
        </authorList>
    </citation>
    <scope>NUCLEOTIDE SEQUENCE [LARGE SCALE GENOMIC DNA]</scope>
    <source>
        <strain evidence="2 3">MFER-1</strain>
    </source>
</reference>
<dbReference type="InterPro" id="IPR008993">
    <property type="entry name" value="TIMP-like_OB-fold"/>
</dbReference>
<dbReference type="SUPFAM" id="SSF50242">
    <property type="entry name" value="TIMP-like"/>
    <property type="match status" value="1"/>
</dbReference>
<dbReference type="EMBL" id="CP051680">
    <property type="protein sequence ID" value="QJD83953.1"/>
    <property type="molecule type" value="Genomic_DNA"/>
</dbReference>
<dbReference type="Proteomes" id="UP000502248">
    <property type="component" value="Chromosome"/>
</dbReference>
<proteinExistence type="predicted"/>
<evidence type="ECO:0000256" key="1">
    <source>
        <dbReference type="SAM" id="Phobius"/>
    </source>
</evidence>
<dbReference type="KEGG" id="cheb:HH215_12695"/>
<evidence type="ECO:0000313" key="3">
    <source>
        <dbReference type="Proteomes" id="UP000502248"/>
    </source>
</evidence>
<keyword evidence="1" id="KW-1133">Transmembrane helix</keyword>
<dbReference type="RefSeq" id="WP_169280240.1">
    <property type="nucleotide sequence ID" value="NZ_CP051680.1"/>
</dbReference>